<feature type="transmembrane region" description="Helical" evidence="2">
    <location>
        <begin position="68"/>
        <end position="90"/>
    </location>
</feature>
<proteinExistence type="predicted"/>
<organism evidence="4 5">
    <name type="scientific">Halosolutus amylolyticus</name>
    <dbReference type="NCBI Taxonomy" id="2932267"/>
    <lineage>
        <taxon>Archaea</taxon>
        <taxon>Methanobacteriati</taxon>
        <taxon>Methanobacteriota</taxon>
        <taxon>Stenosarchaea group</taxon>
        <taxon>Halobacteria</taxon>
        <taxon>Halobacteriales</taxon>
        <taxon>Natrialbaceae</taxon>
        <taxon>Halosolutus</taxon>
    </lineage>
</organism>
<evidence type="ECO:0000256" key="1">
    <source>
        <dbReference type="SAM" id="MobiDB-lite"/>
    </source>
</evidence>
<keyword evidence="2" id="KW-0472">Membrane</keyword>
<evidence type="ECO:0000313" key="5">
    <source>
        <dbReference type="Proteomes" id="UP001595898"/>
    </source>
</evidence>
<gene>
    <name evidence="4" type="ORF">ACFO5R_12985</name>
</gene>
<dbReference type="RefSeq" id="WP_250140475.1">
    <property type="nucleotide sequence ID" value="NZ_JALIQP010000002.1"/>
</dbReference>
<feature type="compositionally biased region" description="Basic and acidic residues" evidence="1">
    <location>
        <begin position="17"/>
        <end position="27"/>
    </location>
</feature>
<comment type="caution">
    <text evidence="4">The sequence shown here is derived from an EMBL/GenBank/DDBJ whole genome shotgun (WGS) entry which is preliminary data.</text>
</comment>
<feature type="region of interest" description="Disordered" evidence="1">
    <location>
        <begin position="1"/>
        <end position="54"/>
    </location>
</feature>
<name>A0ABD5PQF8_9EURY</name>
<dbReference type="Pfam" id="PF26256">
    <property type="entry name" value="DUF8060"/>
    <property type="match status" value="1"/>
</dbReference>
<keyword evidence="2" id="KW-0812">Transmembrane</keyword>
<feature type="domain" description="DUF8060" evidence="3">
    <location>
        <begin position="24"/>
        <end position="131"/>
    </location>
</feature>
<dbReference type="InterPro" id="IPR058373">
    <property type="entry name" value="DUF8060"/>
</dbReference>
<feature type="transmembrane region" description="Helical" evidence="2">
    <location>
        <begin position="110"/>
        <end position="128"/>
    </location>
</feature>
<dbReference type="Proteomes" id="UP001595898">
    <property type="component" value="Unassembled WGS sequence"/>
</dbReference>
<evidence type="ECO:0000313" key="4">
    <source>
        <dbReference type="EMBL" id="MFC4542837.1"/>
    </source>
</evidence>
<keyword evidence="5" id="KW-1185">Reference proteome</keyword>
<dbReference type="AlphaFoldDB" id="A0ABD5PQF8"/>
<reference evidence="4 5" key="1">
    <citation type="journal article" date="2019" name="Int. J. Syst. Evol. Microbiol.">
        <title>The Global Catalogue of Microorganisms (GCM) 10K type strain sequencing project: providing services to taxonomists for standard genome sequencing and annotation.</title>
        <authorList>
            <consortium name="The Broad Institute Genomics Platform"/>
            <consortium name="The Broad Institute Genome Sequencing Center for Infectious Disease"/>
            <person name="Wu L."/>
            <person name="Ma J."/>
        </authorList>
    </citation>
    <scope>NUCLEOTIDE SEQUENCE [LARGE SCALE GENOMIC DNA]</scope>
    <source>
        <strain evidence="4 5">WLHS5</strain>
    </source>
</reference>
<protein>
    <recommendedName>
        <fullName evidence="3">DUF8060 domain-containing protein</fullName>
    </recommendedName>
</protein>
<evidence type="ECO:0000256" key="2">
    <source>
        <dbReference type="SAM" id="Phobius"/>
    </source>
</evidence>
<dbReference type="EMBL" id="JBHSFA010000007">
    <property type="protein sequence ID" value="MFC4542837.1"/>
    <property type="molecule type" value="Genomic_DNA"/>
</dbReference>
<keyword evidence="2" id="KW-1133">Transmembrane helix</keyword>
<sequence length="132" mass="13877">MSNPTPDSTIESDDESPAEHAHPDPGADRAQSGTEDDSSADQAPIESDDGATEADAGVDLQSAAVRRYLAWGALGVCSVVALFALVQFYGSVANAIDLWIEPRHQPLMRAAFNLVVLLASLTGVSLVVRELS</sequence>
<accession>A0ABD5PQF8</accession>
<evidence type="ECO:0000259" key="3">
    <source>
        <dbReference type="Pfam" id="PF26256"/>
    </source>
</evidence>